<dbReference type="GO" id="GO:0033316">
    <property type="term" value="P:meiotic spindle assembly checkpoint signaling"/>
    <property type="evidence" value="ECO:0007669"/>
    <property type="project" value="TreeGrafter"/>
</dbReference>
<dbReference type="GO" id="GO:0007094">
    <property type="term" value="P:mitotic spindle assembly checkpoint signaling"/>
    <property type="evidence" value="ECO:0007669"/>
    <property type="project" value="TreeGrafter"/>
</dbReference>
<dbReference type="InterPro" id="IPR000719">
    <property type="entry name" value="Prot_kinase_dom"/>
</dbReference>
<reference evidence="8" key="1">
    <citation type="submission" date="2021-01" db="EMBL/GenBank/DDBJ databases">
        <authorList>
            <person name="Corre E."/>
            <person name="Pelletier E."/>
            <person name="Niang G."/>
            <person name="Scheremetjew M."/>
            <person name="Finn R."/>
            <person name="Kale V."/>
            <person name="Holt S."/>
            <person name="Cochrane G."/>
            <person name="Meng A."/>
            <person name="Brown T."/>
            <person name="Cohen L."/>
        </authorList>
    </citation>
    <scope>NUCLEOTIDE SEQUENCE</scope>
    <source>
        <strain evidence="8">Pbaha01</strain>
    </source>
</reference>
<dbReference type="InterPro" id="IPR011009">
    <property type="entry name" value="Kinase-like_dom_sf"/>
</dbReference>
<name>A0A7S0AJ85_9DINO</name>
<feature type="compositionally biased region" description="Pro residues" evidence="6">
    <location>
        <begin position="317"/>
        <end position="327"/>
    </location>
</feature>
<dbReference type="GO" id="GO:0034501">
    <property type="term" value="P:protein localization to kinetochore"/>
    <property type="evidence" value="ECO:0007669"/>
    <property type="project" value="TreeGrafter"/>
</dbReference>
<keyword evidence="3" id="KW-0547">Nucleotide-binding</keyword>
<feature type="compositionally biased region" description="Low complexity" evidence="6">
    <location>
        <begin position="285"/>
        <end position="300"/>
    </location>
</feature>
<dbReference type="PROSITE" id="PS50011">
    <property type="entry name" value="PROTEIN_KINASE_DOM"/>
    <property type="match status" value="1"/>
</dbReference>
<dbReference type="GO" id="GO:0000776">
    <property type="term" value="C:kinetochore"/>
    <property type="evidence" value="ECO:0007669"/>
    <property type="project" value="TreeGrafter"/>
</dbReference>
<dbReference type="GO" id="GO:0004674">
    <property type="term" value="F:protein serine/threonine kinase activity"/>
    <property type="evidence" value="ECO:0007669"/>
    <property type="project" value="UniProtKB-KW"/>
</dbReference>
<dbReference type="GO" id="GO:0005634">
    <property type="term" value="C:nucleus"/>
    <property type="evidence" value="ECO:0007669"/>
    <property type="project" value="TreeGrafter"/>
</dbReference>
<proteinExistence type="predicted"/>
<keyword evidence="5" id="KW-0067">ATP-binding</keyword>
<dbReference type="SUPFAM" id="SSF56112">
    <property type="entry name" value="Protein kinase-like (PK-like)"/>
    <property type="match status" value="1"/>
</dbReference>
<evidence type="ECO:0000256" key="5">
    <source>
        <dbReference type="ARBA" id="ARBA00022840"/>
    </source>
</evidence>
<dbReference type="PANTHER" id="PTHR22974">
    <property type="entry name" value="MIXED LINEAGE PROTEIN KINASE"/>
    <property type="match status" value="1"/>
</dbReference>
<dbReference type="EMBL" id="HBEG01027640">
    <property type="protein sequence ID" value="CAD8364257.1"/>
    <property type="molecule type" value="Transcribed_RNA"/>
</dbReference>
<feature type="region of interest" description="Disordered" evidence="6">
    <location>
        <begin position="263"/>
        <end position="401"/>
    </location>
</feature>
<accession>A0A7S0AJ85</accession>
<dbReference type="GO" id="GO:0005524">
    <property type="term" value="F:ATP binding"/>
    <property type="evidence" value="ECO:0007669"/>
    <property type="project" value="UniProtKB-KW"/>
</dbReference>
<protein>
    <recommendedName>
        <fullName evidence="7">Protein kinase domain-containing protein</fullName>
    </recommendedName>
</protein>
<gene>
    <name evidence="8" type="ORF">PBAH0796_LOCUS16776</name>
</gene>
<dbReference type="GO" id="GO:0007059">
    <property type="term" value="P:chromosome segregation"/>
    <property type="evidence" value="ECO:0007669"/>
    <property type="project" value="TreeGrafter"/>
</dbReference>
<keyword evidence="1" id="KW-0723">Serine/threonine-protein kinase</keyword>
<evidence type="ECO:0000256" key="6">
    <source>
        <dbReference type="SAM" id="MobiDB-lite"/>
    </source>
</evidence>
<dbReference type="PANTHER" id="PTHR22974:SF21">
    <property type="entry name" value="DUAL SPECIFICITY PROTEIN KINASE TTK"/>
    <property type="match status" value="1"/>
</dbReference>
<evidence type="ECO:0000256" key="3">
    <source>
        <dbReference type="ARBA" id="ARBA00022741"/>
    </source>
</evidence>
<sequence>MLRAVGYLHSHRIVHRDIKLENFVYESEDPASHLKLIDFGIAKRIASETTNISRDATVGTISYMAPEAVRHGAIKLGRPSDIWSLGIILYQMAYRRSPFAHLEPMQRLFALSDPDVDVEFPPGHRLEHHTPETQALLVDVLKRCLQRDPSQRASIPQLLEHHFLKDDVRLARASFDRTMEALVAGFCAAAKEVLCGEEADAAGEELLRGSWQWLSDEVWEQLLRAPATGSKGRGVLAERPALGGAADFAGFRPLQEHLQRWVARGGAKRQRAGALPSQAPSNLSAEEAPADEPSPAGAVALPPPPPAPPATAQAPMPRGPPAPPPRRQPLAHAPPSAADSAKPAKVPGAARGAGPAMSIQAELLQKQRSILRKAVPAPGKENKSGPCRGGGKTREEAVPESLVLRRLRDRCALAENQQADDEHTEHTGWTHQ</sequence>
<feature type="compositionally biased region" description="Low complexity" evidence="6">
    <location>
        <begin position="328"/>
        <end position="347"/>
    </location>
</feature>
<evidence type="ECO:0000256" key="1">
    <source>
        <dbReference type="ARBA" id="ARBA00022527"/>
    </source>
</evidence>
<dbReference type="AlphaFoldDB" id="A0A7S0AJ85"/>
<evidence type="ECO:0000256" key="2">
    <source>
        <dbReference type="ARBA" id="ARBA00022679"/>
    </source>
</evidence>
<evidence type="ECO:0000256" key="4">
    <source>
        <dbReference type="ARBA" id="ARBA00022777"/>
    </source>
</evidence>
<organism evidence="8">
    <name type="scientific">Pyrodinium bahamense</name>
    <dbReference type="NCBI Taxonomy" id="73915"/>
    <lineage>
        <taxon>Eukaryota</taxon>
        <taxon>Sar</taxon>
        <taxon>Alveolata</taxon>
        <taxon>Dinophyceae</taxon>
        <taxon>Gonyaulacales</taxon>
        <taxon>Pyrocystaceae</taxon>
        <taxon>Pyrodinium</taxon>
    </lineage>
</organism>
<feature type="domain" description="Protein kinase" evidence="7">
    <location>
        <begin position="1"/>
        <end position="164"/>
    </location>
</feature>
<dbReference type="GO" id="GO:0004712">
    <property type="term" value="F:protein serine/threonine/tyrosine kinase activity"/>
    <property type="evidence" value="ECO:0007669"/>
    <property type="project" value="TreeGrafter"/>
</dbReference>
<dbReference type="Gene3D" id="1.10.510.10">
    <property type="entry name" value="Transferase(Phosphotransferase) domain 1"/>
    <property type="match status" value="1"/>
</dbReference>
<dbReference type="SMART" id="SM00220">
    <property type="entry name" value="S_TKc"/>
    <property type="match status" value="1"/>
</dbReference>
<keyword evidence="4" id="KW-0418">Kinase</keyword>
<dbReference type="Pfam" id="PF00069">
    <property type="entry name" value="Pkinase"/>
    <property type="match status" value="1"/>
</dbReference>
<keyword evidence="2" id="KW-0808">Transferase</keyword>
<dbReference type="PROSITE" id="PS00108">
    <property type="entry name" value="PROTEIN_KINASE_ST"/>
    <property type="match status" value="1"/>
</dbReference>
<evidence type="ECO:0000259" key="7">
    <source>
        <dbReference type="PROSITE" id="PS50011"/>
    </source>
</evidence>
<dbReference type="InterPro" id="IPR008271">
    <property type="entry name" value="Ser/Thr_kinase_AS"/>
</dbReference>
<evidence type="ECO:0000313" key="8">
    <source>
        <dbReference type="EMBL" id="CAD8364257.1"/>
    </source>
</evidence>